<dbReference type="Pfam" id="PF19602">
    <property type="entry name" value="DUF6107"/>
    <property type="match status" value="1"/>
</dbReference>
<evidence type="ECO:0000256" key="1">
    <source>
        <dbReference type="SAM" id="Phobius"/>
    </source>
</evidence>
<keyword evidence="1" id="KW-0472">Membrane</keyword>
<feature type="transmembrane region" description="Helical" evidence="1">
    <location>
        <begin position="6"/>
        <end position="27"/>
    </location>
</feature>
<evidence type="ECO:0008006" key="4">
    <source>
        <dbReference type="Google" id="ProtNLM"/>
    </source>
</evidence>
<accession>A0ABS5RU70</accession>
<protein>
    <recommendedName>
        <fullName evidence="4">GlsB/YeaQ/YmgE family stress response membrane protein</fullName>
    </recommendedName>
</protein>
<organism evidence="2 3">
    <name type="scientific">Tianweitania aestuarii</name>
    <dbReference type="NCBI Taxonomy" id="2814886"/>
    <lineage>
        <taxon>Bacteria</taxon>
        <taxon>Pseudomonadati</taxon>
        <taxon>Pseudomonadota</taxon>
        <taxon>Alphaproteobacteria</taxon>
        <taxon>Hyphomicrobiales</taxon>
        <taxon>Phyllobacteriaceae</taxon>
        <taxon>Tianweitania</taxon>
    </lineage>
</organism>
<keyword evidence="1" id="KW-0812">Transmembrane</keyword>
<gene>
    <name evidence="2" type="ORF">JYU29_04175</name>
</gene>
<dbReference type="RefSeq" id="WP_213983476.1">
    <property type="nucleotide sequence ID" value="NZ_JAFMNX010000001.1"/>
</dbReference>
<dbReference type="Proteomes" id="UP001297272">
    <property type="component" value="Unassembled WGS sequence"/>
</dbReference>
<evidence type="ECO:0000313" key="3">
    <source>
        <dbReference type="Proteomes" id="UP001297272"/>
    </source>
</evidence>
<proteinExistence type="predicted"/>
<reference evidence="2 3" key="1">
    <citation type="submission" date="2021-03" db="EMBL/GenBank/DDBJ databases">
        <title>Tianweitania aestuarii sp. nov., isolated from a tidal flat.</title>
        <authorList>
            <person name="Park S."/>
            <person name="Yoon J.-H."/>
        </authorList>
    </citation>
    <scope>NUCLEOTIDE SEQUENCE [LARGE SCALE GENOMIC DNA]</scope>
    <source>
        <strain evidence="2 3">BSSL-BM11</strain>
    </source>
</reference>
<feature type="transmembrane region" description="Helical" evidence="1">
    <location>
        <begin position="34"/>
        <end position="57"/>
    </location>
</feature>
<keyword evidence="1" id="KW-1133">Transmembrane helix</keyword>
<dbReference type="EMBL" id="JAFMNX010000001">
    <property type="protein sequence ID" value="MBS9719882.1"/>
    <property type="molecule type" value="Genomic_DNA"/>
</dbReference>
<keyword evidence="3" id="KW-1185">Reference proteome</keyword>
<feature type="transmembrane region" description="Helical" evidence="1">
    <location>
        <begin position="69"/>
        <end position="90"/>
    </location>
</feature>
<comment type="caution">
    <text evidence="2">The sequence shown here is derived from an EMBL/GenBank/DDBJ whole genome shotgun (WGS) entry which is preliminary data.</text>
</comment>
<name>A0ABS5RU70_9HYPH</name>
<sequence>MNDTAMIWLARGLGAAAGSAISLAYILPRGRREAAVRFAVGLVSGVVFGGGVGLKIAGELGLGADLAQFELMLMGSAAASLCAWWALGFLMRLFERGTKPTNTSEAQ</sequence>
<evidence type="ECO:0000313" key="2">
    <source>
        <dbReference type="EMBL" id="MBS9719882.1"/>
    </source>
</evidence>
<dbReference type="InterPro" id="IPR046089">
    <property type="entry name" value="DUF6107"/>
</dbReference>